<evidence type="ECO:0000256" key="7">
    <source>
        <dbReference type="ARBA" id="ARBA00022989"/>
    </source>
</evidence>
<keyword evidence="7 10" id="KW-1133">Transmembrane helix</keyword>
<evidence type="ECO:0000256" key="4">
    <source>
        <dbReference type="ARBA" id="ARBA00022475"/>
    </source>
</evidence>
<dbReference type="GO" id="GO:0051301">
    <property type="term" value="P:cell division"/>
    <property type="evidence" value="ECO:0007669"/>
    <property type="project" value="UniProtKB-KW"/>
</dbReference>
<evidence type="ECO:0000313" key="14">
    <source>
        <dbReference type="Proteomes" id="UP000230941"/>
    </source>
</evidence>
<evidence type="ECO:0000259" key="11">
    <source>
        <dbReference type="Pfam" id="PF02687"/>
    </source>
</evidence>
<dbReference type="InterPro" id="IPR003838">
    <property type="entry name" value="ABC3_permease_C"/>
</dbReference>
<keyword evidence="8 10" id="KW-0472">Membrane</keyword>
<evidence type="ECO:0000256" key="8">
    <source>
        <dbReference type="ARBA" id="ARBA00023136"/>
    </source>
</evidence>
<dbReference type="GO" id="GO:0005886">
    <property type="term" value="C:plasma membrane"/>
    <property type="evidence" value="ECO:0007669"/>
    <property type="project" value="UniProtKB-SubCell"/>
</dbReference>
<dbReference type="EMBL" id="PFWG01000006">
    <property type="protein sequence ID" value="PJA64148.1"/>
    <property type="molecule type" value="Genomic_DNA"/>
</dbReference>
<keyword evidence="9" id="KW-0131">Cell cycle</keyword>
<evidence type="ECO:0000256" key="1">
    <source>
        <dbReference type="ARBA" id="ARBA00004651"/>
    </source>
</evidence>
<feature type="non-terminal residue" evidence="13">
    <location>
        <position position="1"/>
    </location>
</feature>
<dbReference type="AlphaFoldDB" id="A0A2M7YME5"/>
<keyword evidence="5" id="KW-0132">Cell division</keyword>
<keyword evidence="6 10" id="KW-0812">Transmembrane</keyword>
<dbReference type="Gene3D" id="3.30.70.3040">
    <property type="match status" value="1"/>
</dbReference>
<feature type="domain" description="ABC3 transporter permease C-terminal" evidence="11">
    <location>
        <begin position="169"/>
        <end position="289"/>
    </location>
</feature>
<sequence length="291" mass="32716">WISFWRNKWLSSAAISMMALAILGLSGLVLTNVLINSLSQNLEDKIDISVYFKLSAEENEILDLRNSLIKLPEVKNIEYVSTDEALEKFKEKHQNNDVLMQSLQELDSNPLEASLNIKAQQASQYETIAGFFNQSDYDDIIDKINYLENKAVISRLTAITAGIRRIGFIILSVLALLAVLVSFNTVRLTIYSARKEIRVMKLVGASNWFVRGPFIIEGALYGIIAALISLLILYPLVWYISPKLTGYLPGTDLFYFYQSNFIVLFLLQILAGVALGTASSLVAIRRYLSED</sequence>
<evidence type="ECO:0000259" key="12">
    <source>
        <dbReference type="Pfam" id="PF18075"/>
    </source>
</evidence>
<comment type="caution">
    <text evidence="13">The sequence shown here is derived from an EMBL/GenBank/DDBJ whole genome shotgun (WGS) entry which is preliminary data.</text>
</comment>
<dbReference type="Proteomes" id="UP000230941">
    <property type="component" value="Unassembled WGS sequence"/>
</dbReference>
<gene>
    <name evidence="13" type="ORF">CO160_00135</name>
</gene>
<evidence type="ECO:0000256" key="2">
    <source>
        <dbReference type="ARBA" id="ARBA00007379"/>
    </source>
</evidence>
<dbReference type="InterPro" id="IPR004513">
    <property type="entry name" value="FtsX"/>
</dbReference>
<organism evidence="13 14">
    <name type="scientific">Candidatus Portnoybacteria bacterium CG_4_9_14_3_um_filter_43_11</name>
    <dbReference type="NCBI Taxonomy" id="1974805"/>
    <lineage>
        <taxon>Bacteria</taxon>
        <taxon>Candidatus Portnoyibacteriota</taxon>
    </lineage>
</organism>
<dbReference type="PANTHER" id="PTHR47755">
    <property type="entry name" value="CELL DIVISION PROTEIN FTSX"/>
    <property type="match status" value="1"/>
</dbReference>
<evidence type="ECO:0000256" key="6">
    <source>
        <dbReference type="ARBA" id="ARBA00022692"/>
    </source>
</evidence>
<feature type="domain" description="FtsX extracellular" evidence="12">
    <location>
        <begin position="47"/>
        <end position="134"/>
    </location>
</feature>
<protein>
    <recommendedName>
        <fullName evidence="3">Cell division protein FtsX</fullName>
    </recommendedName>
</protein>
<dbReference type="InterPro" id="IPR040690">
    <property type="entry name" value="FtsX_ECD"/>
</dbReference>
<dbReference type="Pfam" id="PF02687">
    <property type="entry name" value="FtsX"/>
    <property type="match status" value="1"/>
</dbReference>
<evidence type="ECO:0000313" key="13">
    <source>
        <dbReference type="EMBL" id="PJA64148.1"/>
    </source>
</evidence>
<evidence type="ECO:0000256" key="5">
    <source>
        <dbReference type="ARBA" id="ARBA00022618"/>
    </source>
</evidence>
<feature type="transmembrane region" description="Helical" evidence="10">
    <location>
        <begin position="166"/>
        <end position="190"/>
    </location>
</feature>
<dbReference type="PANTHER" id="PTHR47755:SF1">
    <property type="entry name" value="CELL DIVISION PROTEIN FTSX"/>
    <property type="match status" value="1"/>
</dbReference>
<comment type="subcellular location">
    <subcellularLocation>
        <location evidence="1">Cell membrane</location>
        <topology evidence="1">Multi-pass membrane protein</topology>
    </subcellularLocation>
</comment>
<name>A0A2M7YME5_9BACT</name>
<comment type="similarity">
    <text evidence="2">Belongs to the ABC-4 integral membrane protein family. FtsX subfamily.</text>
</comment>
<accession>A0A2M7YME5</accession>
<evidence type="ECO:0000256" key="10">
    <source>
        <dbReference type="SAM" id="Phobius"/>
    </source>
</evidence>
<reference evidence="14" key="1">
    <citation type="submission" date="2017-09" db="EMBL/GenBank/DDBJ databases">
        <title>Depth-based differentiation of microbial function through sediment-hosted aquifers and enrichment of novel symbionts in the deep terrestrial subsurface.</title>
        <authorList>
            <person name="Probst A.J."/>
            <person name="Ladd B."/>
            <person name="Jarett J.K."/>
            <person name="Geller-Mcgrath D.E."/>
            <person name="Sieber C.M.K."/>
            <person name="Emerson J.B."/>
            <person name="Anantharaman K."/>
            <person name="Thomas B.C."/>
            <person name="Malmstrom R."/>
            <person name="Stieglmeier M."/>
            <person name="Klingl A."/>
            <person name="Woyke T."/>
            <person name="Ryan C.M."/>
            <person name="Banfield J.F."/>
        </authorList>
    </citation>
    <scope>NUCLEOTIDE SEQUENCE [LARGE SCALE GENOMIC DNA]</scope>
</reference>
<evidence type="ECO:0000256" key="9">
    <source>
        <dbReference type="ARBA" id="ARBA00023306"/>
    </source>
</evidence>
<keyword evidence="4" id="KW-1003">Cell membrane</keyword>
<dbReference type="PIRSF" id="PIRSF003097">
    <property type="entry name" value="FtsX"/>
    <property type="match status" value="1"/>
</dbReference>
<dbReference type="Pfam" id="PF18075">
    <property type="entry name" value="FtsX_ECD"/>
    <property type="match status" value="1"/>
</dbReference>
<feature type="transmembrane region" description="Helical" evidence="10">
    <location>
        <begin position="12"/>
        <end position="35"/>
    </location>
</feature>
<proteinExistence type="inferred from homology"/>
<evidence type="ECO:0000256" key="3">
    <source>
        <dbReference type="ARBA" id="ARBA00021907"/>
    </source>
</evidence>
<feature type="transmembrane region" description="Helical" evidence="10">
    <location>
        <begin position="219"/>
        <end position="241"/>
    </location>
</feature>
<feature type="transmembrane region" description="Helical" evidence="10">
    <location>
        <begin position="261"/>
        <end position="284"/>
    </location>
</feature>